<evidence type="ECO:0000259" key="7">
    <source>
        <dbReference type="Pfam" id="PF07980"/>
    </source>
</evidence>
<name>A0A2S5AC76_9FLAO</name>
<evidence type="ECO:0000256" key="1">
    <source>
        <dbReference type="ARBA" id="ARBA00004442"/>
    </source>
</evidence>
<feature type="signal peptide" evidence="6">
    <location>
        <begin position="1"/>
        <end position="21"/>
    </location>
</feature>
<keyword evidence="4" id="KW-0472">Membrane</keyword>
<dbReference type="InterPro" id="IPR012944">
    <property type="entry name" value="SusD_RagB_dom"/>
</dbReference>
<keyword evidence="3 6" id="KW-0732">Signal</keyword>
<dbReference type="InterPro" id="IPR033985">
    <property type="entry name" value="SusD-like_N"/>
</dbReference>
<keyword evidence="10" id="KW-1185">Reference proteome</keyword>
<feature type="domain" description="RagB/SusD" evidence="7">
    <location>
        <begin position="322"/>
        <end position="546"/>
    </location>
</feature>
<dbReference type="Gene3D" id="1.25.40.390">
    <property type="match status" value="1"/>
</dbReference>
<feature type="chain" id="PRO_5015521527" evidence="6">
    <location>
        <begin position="22"/>
        <end position="546"/>
    </location>
</feature>
<reference evidence="9 10" key="1">
    <citation type="submission" date="2018-01" db="EMBL/GenBank/DDBJ databases">
        <authorList>
            <person name="Gaut B.S."/>
            <person name="Morton B.R."/>
            <person name="Clegg M.T."/>
            <person name="Duvall M.R."/>
        </authorList>
    </citation>
    <scope>NUCLEOTIDE SEQUENCE [LARGE SCALE GENOMIC DNA]</scope>
    <source>
        <strain evidence="9 10">HR-AY</strain>
    </source>
</reference>
<accession>A0A2S5AC76</accession>
<evidence type="ECO:0000313" key="9">
    <source>
        <dbReference type="EMBL" id="POY40002.1"/>
    </source>
</evidence>
<dbReference type="OrthoDB" id="5694214at2"/>
<evidence type="ECO:0000256" key="2">
    <source>
        <dbReference type="ARBA" id="ARBA00006275"/>
    </source>
</evidence>
<evidence type="ECO:0000256" key="4">
    <source>
        <dbReference type="ARBA" id="ARBA00023136"/>
    </source>
</evidence>
<dbReference type="Pfam" id="PF07980">
    <property type="entry name" value="SusD_RagB"/>
    <property type="match status" value="1"/>
</dbReference>
<evidence type="ECO:0000259" key="8">
    <source>
        <dbReference type="Pfam" id="PF14322"/>
    </source>
</evidence>
<feature type="domain" description="SusD-like N-terminal" evidence="8">
    <location>
        <begin position="25"/>
        <end position="223"/>
    </location>
</feature>
<evidence type="ECO:0000256" key="6">
    <source>
        <dbReference type="SAM" id="SignalP"/>
    </source>
</evidence>
<comment type="subcellular location">
    <subcellularLocation>
        <location evidence="1">Cell outer membrane</location>
    </subcellularLocation>
</comment>
<sequence>MKYINHKLIALLLTAGVLSTACDSYLEEENKSAKTIDIALSDPKTFDQLVASVYERARETTTHYAPDMYYSFEDLGTDIVTRGTTISGVSDINDYVDLNPLNGVAYQYWKNQYLIISAANIAIDNADLITGVAPAVKTAGIGEVKFFRAMSYFNLVENYGGVPLVLSQVKTSTTDYTRATEEAVYTQILKDLDDALAGANETPSAYGRVTKDAVRHFMSKVLLTKGYKSFGVPADFTTAASLAETVISHHALVSTFASLTSISNQRNSEVFFSYLFGSSAVSRGWGNSRHQLYKFPYYDYPGMIRGNLYQKGLEPLPTPFFYSLFDDNDQRADATFRREILADKTYTATVNGAPVTVNAGGRAIYFPKVAWTPAEIAAVPYKVINPDKYFVVDGITNAHAPMFKKFDEPGVAFKQPNELSDGTRDMVMMRSGEAYLIAAEAYLKSSNPTTAAARLTTLRARAGLTTPVTAGQVTIDFILDERARELIGEVNRWMDLKRTGKLIERVLLYNPHAKMNNALKPKHLLRPIPQYEIDNTYGSITQNPEY</sequence>
<comment type="caution">
    <text evidence="9">The sequence shown here is derived from an EMBL/GenBank/DDBJ whole genome shotgun (WGS) entry which is preliminary data.</text>
</comment>
<dbReference type="GO" id="GO:0009279">
    <property type="term" value="C:cell outer membrane"/>
    <property type="evidence" value="ECO:0007669"/>
    <property type="project" value="UniProtKB-SubCell"/>
</dbReference>
<gene>
    <name evidence="9" type="ORF">C3L50_09260</name>
</gene>
<dbReference type="InterPro" id="IPR011990">
    <property type="entry name" value="TPR-like_helical_dom_sf"/>
</dbReference>
<dbReference type="Proteomes" id="UP000237310">
    <property type="component" value="Unassembled WGS sequence"/>
</dbReference>
<evidence type="ECO:0000256" key="5">
    <source>
        <dbReference type="ARBA" id="ARBA00023237"/>
    </source>
</evidence>
<evidence type="ECO:0000313" key="10">
    <source>
        <dbReference type="Proteomes" id="UP000237310"/>
    </source>
</evidence>
<dbReference type="EMBL" id="PQVG01000004">
    <property type="protein sequence ID" value="POY40002.1"/>
    <property type="molecule type" value="Genomic_DNA"/>
</dbReference>
<dbReference type="AlphaFoldDB" id="A0A2S5AC76"/>
<evidence type="ECO:0000256" key="3">
    <source>
        <dbReference type="ARBA" id="ARBA00022729"/>
    </source>
</evidence>
<dbReference type="Pfam" id="PF14322">
    <property type="entry name" value="SusD-like_3"/>
    <property type="match status" value="1"/>
</dbReference>
<organism evidence="9 10">
    <name type="scientific">Flavobacterium alvei</name>
    <dbReference type="NCBI Taxonomy" id="2080416"/>
    <lineage>
        <taxon>Bacteria</taxon>
        <taxon>Pseudomonadati</taxon>
        <taxon>Bacteroidota</taxon>
        <taxon>Flavobacteriia</taxon>
        <taxon>Flavobacteriales</taxon>
        <taxon>Flavobacteriaceae</taxon>
        <taxon>Flavobacterium</taxon>
    </lineage>
</organism>
<proteinExistence type="inferred from homology"/>
<comment type="similarity">
    <text evidence="2">Belongs to the SusD family.</text>
</comment>
<dbReference type="RefSeq" id="WP_103805890.1">
    <property type="nucleotide sequence ID" value="NZ_PQVG01000004.1"/>
</dbReference>
<keyword evidence="5" id="KW-0998">Cell outer membrane</keyword>
<dbReference type="PROSITE" id="PS51257">
    <property type="entry name" value="PROKAR_LIPOPROTEIN"/>
    <property type="match status" value="1"/>
</dbReference>
<dbReference type="SUPFAM" id="SSF48452">
    <property type="entry name" value="TPR-like"/>
    <property type="match status" value="1"/>
</dbReference>
<protein>
    <submittedName>
        <fullName evidence="9">RagB/SusD family nutrient uptake outer membrane protein</fullName>
    </submittedName>
</protein>